<keyword evidence="3" id="KW-0479">Metal-binding</keyword>
<dbReference type="PANTHER" id="PTHR43409:SF9">
    <property type="entry name" value="BLR2995 PROTEIN"/>
    <property type="match status" value="1"/>
</dbReference>
<dbReference type="InterPro" id="IPR023404">
    <property type="entry name" value="rSAM_horseshoe"/>
</dbReference>
<protein>
    <submittedName>
        <fullName evidence="7">B12-binding domain-containing radical SAM protein</fullName>
    </submittedName>
</protein>
<dbReference type="SFLD" id="SFLDG01123">
    <property type="entry name" value="methyltransferase_(Class_B)"/>
    <property type="match status" value="1"/>
</dbReference>
<sequence length="546" mass="61461">MSLVTPAEAHRETHAPAGRATRRILCVFPRYVPSFGTFEHAYPLTGGVRAFMPPQGLLVIAAVLPKAWEVRFIDENMDPASPRDFAWADAVFVSGMHIQRRQMEDIRARAHAAGKVVALGGPSVSACPELYPDFDYLHIGELGDATDALVEHLARDVSRPPAQIVLTTKHRRDLAEFPAPAYELAKIDRYFLGSIQFSSGCPYTCEFCDIPGLYGRVARLKTAAQIIAELDKLVACGVNGSVYFVDDNFVANRRALRDLLPHLIDWQKRNGYAVSLSCEATLNIARSPEILELMRQAAFDTIFCGIETPEPEALKAIDKAHNVALPILEAVRAINRHGMEVVSGIILGFDTDTRESGALILDFLEQSKIPMATINLLQALPRTPLWDRLQQENRLRQEDAERESNVSFKLPYDEVLAMWRTCMDKAYRPEALFARYEHQMRETRPYRLKRPNSRQRLSPRNIHKALVILSKLLWKVGVRGDYRRAFWSFVLPRLMRGQIEPILSVGLVAHHLIMFARDACSGKSDASHYSAKALTLEFQAPLPRGR</sequence>
<dbReference type="InterPro" id="IPR006158">
    <property type="entry name" value="Cobalamin-bd"/>
</dbReference>
<dbReference type="CDD" id="cd01335">
    <property type="entry name" value="Radical_SAM"/>
    <property type="match status" value="1"/>
</dbReference>
<dbReference type="SFLD" id="SFLDS00029">
    <property type="entry name" value="Radical_SAM"/>
    <property type="match status" value="1"/>
</dbReference>
<comment type="cofactor">
    <cofactor evidence="1">
        <name>[4Fe-4S] cluster</name>
        <dbReference type="ChEBI" id="CHEBI:49883"/>
    </cofactor>
</comment>
<keyword evidence="5" id="KW-0411">Iron-sulfur</keyword>
<dbReference type="InterPro" id="IPR058240">
    <property type="entry name" value="rSAM_sf"/>
</dbReference>
<dbReference type="InterPro" id="IPR007197">
    <property type="entry name" value="rSAM"/>
</dbReference>
<dbReference type="InterPro" id="IPR006638">
    <property type="entry name" value="Elp3/MiaA/NifB-like_rSAM"/>
</dbReference>
<evidence type="ECO:0000313" key="7">
    <source>
        <dbReference type="EMBL" id="WOJ88963.1"/>
    </source>
</evidence>
<dbReference type="InterPro" id="IPR051198">
    <property type="entry name" value="BchE-like"/>
</dbReference>
<keyword evidence="2" id="KW-0949">S-adenosyl-L-methionine</keyword>
<keyword evidence="4" id="KW-0408">Iron</keyword>
<feature type="domain" description="Radical SAM core" evidence="6">
    <location>
        <begin position="187"/>
        <end position="413"/>
    </location>
</feature>
<dbReference type="Pfam" id="PF04055">
    <property type="entry name" value="Radical_SAM"/>
    <property type="match status" value="1"/>
</dbReference>
<dbReference type="Gene3D" id="3.80.30.20">
    <property type="entry name" value="tm_1862 like domain"/>
    <property type="match status" value="1"/>
</dbReference>
<dbReference type="InterPro" id="IPR034466">
    <property type="entry name" value="Methyltransferase_Class_B"/>
</dbReference>
<evidence type="ECO:0000256" key="5">
    <source>
        <dbReference type="ARBA" id="ARBA00023014"/>
    </source>
</evidence>
<dbReference type="Pfam" id="PF13282">
    <property type="entry name" value="DUF4070"/>
    <property type="match status" value="1"/>
</dbReference>
<gene>
    <name evidence="7" type="ORF">RZS28_14275</name>
</gene>
<keyword evidence="8" id="KW-1185">Reference proteome</keyword>
<dbReference type="PROSITE" id="PS51918">
    <property type="entry name" value="RADICAL_SAM"/>
    <property type="match status" value="1"/>
</dbReference>
<dbReference type="SFLD" id="SFLDG01082">
    <property type="entry name" value="B12-binding_domain_containing"/>
    <property type="match status" value="1"/>
</dbReference>
<dbReference type="Pfam" id="PF02310">
    <property type="entry name" value="B12-binding"/>
    <property type="match status" value="1"/>
</dbReference>
<dbReference type="InterPro" id="IPR025274">
    <property type="entry name" value="DUF4070"/>
</dbReference>
<evidence type="ECO:0000259" key="6">
    <source>
        <dbReference type="PROSITE" id="PS51918"/>
    </source>
</evidence>
<dbReference type="RefSeq" id="WP_407338401.1">
    <property type="nucleotide sequence ID" value="NZ_CP136862.1"/>
</dbReference>
<dbReference type="SMART" id="SM00729">
    <property type="entry name" value="Elp3"/>
    <property type="match status" value="1"/>
</dbReference>
<dbReference type="SFLD" id="SFLDF00303">
    <property type="entry name" value="hopanoid_C2-methyltransferase"/>
    <property type="match status" value="1"/>
</dbReference>
<dbReference type="EMBL" id="CP136862">
    <property type="protein sequence ID" value="WOJ88963.1"/>
    <property type="molecule type" value="Genomic_DNA"/>
</dbReference>
<proteinExistence type="predicted"/>
<dbReference type="PANTHER" id="PTHR43409">
    <property type="entry name" value="ANAEROBIC MAGNESIUM-PROTOPORPHYRIN IX MONOMETHYL ESTER CYCLASE-RELATED"/>
    <property type="match status" value="1"/>
</dbReference>
<dbReference type="Proteomes" id="UP001626536">
    <property type="component" value="Chromosome"/>
</dbReference>
<evidence type="ECO:0000256" key="4">
    <source>
        <dbReference type="ARBA" id="ARBA00023004"/>
    </source>
</evidence>
<organism evidence="7 8">
    <name type="scientific">Methylocapsa polymorpha</name>
    <dbReference type="NCBI Taxonomy" id="3080828"/>
    <lineage>
        <taxon>Bacteria</taxon>
        <taxon>Pseudomonadati</taxon>
        <taxon>Pseudomonadota</taxon>
        <taxon>Alphaproteobacteria</taxon>
        <taxon>Hyphomicrobiales</taxon>
        <taxon>Beijerinckiaceae</taxon>
        <taxon>Methylocapsa</taxon>
    </lineage>
</organism>
<evidence type="ECO:0000256" key="2">
    <source>
        <dbReference type="ARBA" id="ARBA00022691"/>
    </source>
</evidence>
<reference evidence="7 8" key="1">
    <citation type="submission" date="2023-10" db="EMBL/GenBank/DDBJ databases">
        <title>Novel methanotroph of the genus Methylocapsa from a subarctic wetland.</title>
        <authorList>
            <person name="Belova S.E."/>
            <person name="Oshkin I.Y."/>
            <person name="Miroshnikov K."/>
            <person name="Dedysh S.N."/>
        </authorList>
    </citation>
    <scope>NUCLEOTIDE SEQUENCE [LARGE SCALE GENOMIC DNA]</scope>
    <source>
        <strain evidence="7 8">RX1</strain>
    </source>
</reference>
<evidence type="ECO:0000313" key="8">
    <source>
        <dbReference type="Proteomes" id="UP001626536"/>
    </source>
</evidence>
<accession>A0ABZ0HP60</accession>
<evidence type="ECO:0000256" key="3">
    <source>
        <dbReference type="ARBA" id="ARBA00022723"/>
    </source>
</evidence>
<evidence type="ECO:0000256" key="1">
    <source>
        <dbReference type="ARBA" id="ARBA00001966"/>
    </source>
</evidence>
<dbReference type="SUPFAM" id="SSF102114">
    <property type="entry name" value="Radical SAM enzymes"/>
    <property type="match status" value="1"/>
</dbReference>
<dbReference type="InterPro" id="IPR034530">
    <property type="entry name" value="HpnP-like"/>
</dbReference>
<name>A0ABZ0HP60_9HYPH</name>